<keyword evidence="3" id="KW-1185">Reference proteome</keyword>
<evidence type="ECO:0000256" key="1">
    <source>
        <dbReference type="SAM" id="MobiDB-lite"/>
    </source>
</evidence>
<dbReference type="OrthoDB" id="550309at2759"/>
<dbReference type="AlphaFoldDB" id="A0A834SQN0"/>
<sequence length="186" mass="20486">MAAMEAHFNINAGSVEILDIPSTVKAVFILVNRELKSKTKHHRRSPCGAVVFSRRNGTTVAGPLHDAGERSLSFHSRIAPLGMDLDDFRSILETAGVDVWMFIDTAIDVASMDYGKELKHRRDGIVQRLFGATSDPTRCRNCEEISAPIKKQSTPKLKLGASPTTPHSIRQDDDDLDPYGGLLDDE</sequence>
<evidence type="ECO:0000313" key="3">
    <source>
        <dbReference type="Proteomes" id="UP000634136"/>
    </source>
</evidence>
<accession>A0A834SQN0</accession>
<dbReference type="PANTHER" id="PTHR47210">
    <property type="entry name" value="MEDIATOR OF RNA POLYMERASE II TRANSCRIPTION SUBUNIT 26C-RELATED"/>
    <property type="match status" value="1"/>
</dbReference>
<dbReference type="EMBL" id="JAAIUW010000012">
    <property type="protein sequence ID" value="KAF7807796.1"/>
    <property type="molecule type" value="Genomic_DNA"/>
</dbReference>
<dbReference type="InterPro" id="IPR044790">
    <property type="entry name" value="MD26C-like"/>
</dbReference>
<reference evidence="2" key="1">
    <citation type="submission" date="2020-09" db="EMBL/GenBank/DDBJ databases">
        <title>Genome-Enabled Discovery of Anthraquinone Biosynthesis in Senna tora.</title>
        <authorList>
            <person name="Kang S.-H."/>
            <person name="Pandey R.P."/>
            <person name="Lee C.-M."/>
            <person name="Sim J.-S."/>
            <person name="Jeong J.-T."/>
            <person name="Choi B.-S."/>
            <person name="Jung M."/>
            <person name="Ginzburg D."/>
            <person name="Zhao K."/>
            <person name="Won S.Y."/>
            <person name="Oh T.-J."/>
            <person name="Yu Y."/>
            <person name="Kim N.-H."/>
            <person name="Lee O.R."/>
            <person name="Lee T.-H."/>
            <person name="Bashyal P."/>
            <person name="Kim T.-S."/>
            <person name="Lee W.-H."/>
            <person name="Kawkins C."/>
            <person name="Kim C.-K."/>
            <person name="Kim J.S."/>
            <person name="Ahn B.O."/>
            <person name="Rhee S.Y."/>
            <person name="Sohng J.K."/>
        </authorList>
    </citation>
    <scope>NUCLEOTIDE SEQUENCE</scope>
    <source>
        <tissue evidence="2">Leaf</tissue>
    </source>
</reference>
<feature type="region of interest" description="Disordered" evidence="1">
    <location>
        <begin position="152"/>
        <end position="186"/>
    </location>
</feature>
<comment type="caution">
    <text evidence="2">The sequence shown here is derived from an EMBL/GenBank/DDBJ whole genome shotgun (WGS) entry which is preliminary data.</text>
</comment>
<protein>
    <submittedName>
        <fullName evidence="2">Putative mediator of RNA polymerase II transcription subunit 26c</fullName>
    </submittedName>
</protein>
<dbReference type="PANTHER" id="PTHR47210:SF1">
    <property type="entry name" value="MEDIATOR OF RNA POLYMERASE II TRANSCRIPTION SUBUNIT 26C-RELATED"/>
    <property type="match status" value="1"/>
</dbReference>
<proteinExistence type="predicted"/>
<name>A0A834SQN0_9FABA</name>
<feature type="compositionally biased region" description="Acidic residues" evidence="1">
    <location>
        <begin position="172"/>
        <end position="186"/>
    </location>
</feature>
<gene>
    <name evidence="2" type="ORF">G2W53_039957</name>
</gene>
<dbReference type="Proteomes" id="UP000634136">
    <property type="component" value="Unassembled WGS sequence"/>
</dbReference>
<evidence type="ECO:0000313" key="2">
    <source>
        <dbReference type="EMBL" id="KAF7807796.1"/>
    </source>
</evidence>
<organism evidence="2 3">
    <name type="scientific">Senna tora</name>
    <dbReference type="NCBI Taxonomy" id="362788"/>
    <lineage>
        <taxon>Eukaryota</taxon>
        <taxon>Viridiplantae</taxon>
        <taxon>Streptophyta</taxon>
        <taxon>Embryophyta</taxon>
        <taxon>Tracheophyta</taxon>
        <taxon>Spermatophyta</taxon>
        <taxon>Magnoliopsida</taxon>
        <taxon>eudicotyledons</taxon>
        <taxon>Gunneridae</taxon>
        <taxon>Pentapetalae</taxon>
        <taxon>rosids</taxon>
        <taxon>fabids</taxon>
        <taxon>Fabales</taxon>
        <taxon>Fabaceae</taxon>
        <taxon>Caesalpinioideae</taxon>
        <taxon>Cassia clade</taxon>
        <taxon>Senna</taxon>
    </lineage>
</organism>